<dbReference type="PANTHER" id="PTHR43806:SF11">
    <property type="entry name" value="CEREVISIN-RELATED"/>
    <property type="match status" value="1"/>
</dbReference>
<feature type="signal peptide" evidence="6">
    <location>
        <begin position="1"/>
        <end position="17"/>
    </location>
</feature>
<name>A0A431U8Z4_9BACT</name>
<dbReference type="EMBL" id="RXOF01000001">
    <property type="protein sequence ID" value="RTQ53332.1"/>
    <property type="molecule type" value="Genomic_DNA"/>
</dbReference>
<dbReference type="Gene3D" id="3.40.50.200">
    <property type="entry name" value="Peptidase S8/S53 domain"/>
    <property type="match status" value="1"/>
</dbReference>
<dbReference type="PROSITE" id="PS51892">
    <property type="entry name" value="SUBTILASE"/>
    <property type="match status" value="1"/>
</dbReference>
<keyword evidence="3 5" id="KW-0378">Hydrolase</keyword>
<reference evidence="8 9" key="1">
    <citation type="submission" date="2018-12" db="EMBL/GenBank/DDBJ databases">
        <title>Hymenobacter gummosus sp. nov., isolated from a spring.</title>
        <authorList>
            <person name="Nie L."/>
        </authorList>
    </citation>
    <scope>NUCLEOTIDE SEQUENCE [LARGE SCALE GENOMIC DNA]</scope>
    <source>
        <strain evidence="8 9">KCTC 52166</strain>
    </source>
</reference>
<dbReference type="InterPro" id="IPR023828">
    <property type="entry name" value="Peptidase_S8_Ser-AS"/>
</dbReference>
<dbReference type="OrthoDB" id="9798386at2"/>
<feature type="chain" id="PRO_5019157203" evidence="6">
    <location>
        <begin position="18"/>
        <end position="533"/>
    </location>
</feature>
<evidence type="ECO:0000256" key="4">
    <source>
        <dbReference type="ARBA" id="ARBA00022825"/>
    </source>
</evidence>
<comment type="caution">
    <text evidence="8">The sequence shown here is derived from an EMBL/GenBank/DDBJ whole genome shotgun (WGS) entry which is preliminary data.</text>
</comment>
<dbReference type="PRINTS" id="PR00723">
    <property type="entry name" value="SUBTILISIN"/>
</dbReference>
<comment type="similarity">
    <text evidence="1 5">Belongs to the peptidase S8 family.</text>
</comment>
<dbReference type="InterPro" id="IPR000209">
    <property type="entry name" value="Peptidase_S8/S53_dom"/>
</dbReference>
<keyword evidence="4 5" id="KW-0720">Serine protease</keyword>
<gene>
    <name evidence="8" type="ORF">EJV47_00915</name>
</gene>
<evidence type="ECO:0000313" key="9">
    <source>
        <dbReference type="Proteomes" id="UP000282184"/>
    </source>
</evidence>
<dbReference type="RefSeq" id="WP_126691258.1">
    <property type="nucleotide sequence ID" value="NZ_RXOF01000001.1"/>
</dbReference>
<dbReference type="InterPro" id="IPR036852">
    <property type="entry name" value="Peptidase_S8/S53_dom_sf"/>
</dbReference>
<evidence type="ECO:0000256" key="5">
    <source>
        <dbReference type="PROSITE-ProRule" id="PRU01240"/>
    </source>
</evidence>
<accession>A0A431U8Z4</accession>
<keyword evidence="9" id="KW-1185">Reference proteome</keyword>
<dbReference type="PROSITE" id="PS00138">
    <property type="entry name" value="SUBTILASE_SER"/>
    <property type="match status" value="1"/>
</dbReference>
<feature type="active site" description="Charge relay system" evidence="5">
    <location>
        <position position="161"/>
    </location>
</feature>
<dbReference type="CDD" id="cd07473">
    <property type="entry name" value="Peptidases_S8_Subtilisin_like"/>
    <property type="match status" value="1"/>
</dbReference>
<keyword evidence="2 5" id="KW-0645">Protease</keyword>
<evidence type="ECO:0000259" key="7">
    <source>
        <dbReference type="Pfam" id="PF00082"/>
    </source>
</evidence>
<dbReference type="Pfam" id="PF00082">
    <property type="entry name" value="Peptidase_S8"/>
    <property type="match status" value="1"/>
</dbReference>
<dbReference type="InterPro" id="IPR050131">
    <property type="entry name" value="Peptidase_S8_subtilisin-like"/>
</dbReference>
<dbReference type="GO" id="GO:0006508">
    <property type="term" value="P:proteolysis"/>
    <property type="evidence" value="ECO:0007669"/>
    <property type="project" value="UniProtKB-KW"/>
</dbReference>
<evidence type="ECO:0000256" key="6">
    <source>
        <dbReference type="SAM" id="SignalP"/>
    </source>
</evidence>
<dbReference type="PANTHER" id="PTHR43806">
    <property type="entry name" value="PEPTIDASE S8"/>
    <property type="match status" value="1"/>
</dbReference>
<dbReference type="SUPFAM" id="SSF52743">
    <property type="entry name" value="Subtilisin-like"/>
    <property type="match status" value="1"/>
</dbReference>
<sequence>MKTLLPLLLLLAGPSLAAQAQSADAGRLIVRLETPTAADQQAFEALNRQYAVRRVQPLNPGSPEGPAVYCLTLPAGLDAARTAEAYRRSALFRYVEADAAGQGGGVQGLTPNDTWYGFRQWSLNNNGTFNLGRATAGADIKMEDAWAQTQGDTTITVAVIDSGTKLDHPEFAGRLWRNRAEIPGNQLDDDRNGYVDDVNGYNFAYDTPNPTDDQGHGTNVIGIIGATGNNNLGFAGVNWRCKLMTCKGLNSQNNGFYSWWIAGIYYAVNNGARVINMSLGGTSTSQAMQDAVNYAVARNVVVVACMMNTNTSTPYYPAALTGLIAVGATNPDDSRARPFFWDASSGSNFGTHISLTAPGNYIYGLNHNSNTIFTTYWGGTSQATPHVAGVASLMLGRNPQLTPAQVKTILQNTADDRVGPATEDVAGWDPYFGYGRLNANRALAAVVTKARPAEVSVAEGLQAYPNPAPGAVTLRVTDARLLQRELTVTNGLGQVVARQRLQTATQLLPLRLAPGVYWLTVAGAAGGQALRVE</sequence>
<dbReference type="InterPro" id="IPR026444">
    <property type="entry name" value="Secre_tail"/>
</dbReference>
<evidence type="ECO:0000313" key="8">
    <source>
        <dbReference type="EMBL" id="RTQ53332.1"/>
    </source>
</evidence>
<evidence type="ECO:0000256" key="3">
    <source>
        <dbReference type="ARBA" id="ARBA00022801"/>
    </source>
</evidence>
<dbReference type="AlphaFoldDB" id="A0A431U8Z4"/>
<protein>
    <submittedName>
        <fullName evidence="8">T9SS type A sorting domain-containing protein</fullName>
    </submittedName>
</protein>
<feature type="active site" description="Charge relay system" evidence="5">
    <location>
        <position position="216"/>
    </location>
</feature>
<dbReference type="InterPro" id="IPR015500">
    <property type="entry name" value="Peptidase_S8_subtilisin-rel"/>
</dbReference>
<feature type="active site" description="Charge relay system" evidence="5">
    <location>
        <position position="381"/>
    </location>
</feature>
<proteinExistence type="inferred from homology"/>
<feature type="domain" description="Peptidase S8/S53" evidence="7">
    <location>
        <begin position="154"/>
        <end position="435"/>
    </location>
</feature>
<dbReference type="GO" id="GO:0004252">
    <property type="term" value="F:serine-type endopeptidase activity"/>
    <property type="evidence" value="ECO:0007669"/>
    <property type="project" value="UniProtKB-UniRule"/>
</dbReference>
<evidence type="ECO:0000256" key="2">
    <source>
        <dbReference type="ARBA" id="ARBA00022670"/>
    </source>
</evidence>
<dbReference type="InterPro" id="IPR034204">
    <property type="entry name" value="PfSUB1-like_cat_dom"/>
</dbReference>
<organism evidence="8 9">
    <name type="scientific">Hymenobacter gummosus</name>
    <dbReference type="NCBI Taxonomy" id="1776032"/>
    <lineage>
        <taxon>Bacteria</taxon>
        <taxon>Pseudomonadati</taxon>
        <taxon>Bacteroidota</taxon>
        <taxon>Cytophagia</taxon>
        <taxon>Cytophagales</taxon>
        <taxon>Hymenobacteraceae</taxon>
        <taxon>Hymenobacter</taxon>
    </lineage>
</organism>
<evidence type="ECO:0000256" key="1">
    <source>
        <dbReference type="ARBA" id="ARBA00011073"/>
    </source>
</evidence>
<keyword evidence="6" id="KW-0732">Signal</keyword>
<dbReference type="NCBIfam" id="TIGR04183">
    <property type="entry name" value="Por_Secre_tail"/>
    <property type="match status" value="1"/>
</dbReference>
<dbReference type="Proteomes" id="UP000282184">
    <property type="component" value="Unassembled WGS sequence"/>
</dbReference>